<dbReference type="GO" id="GO:0019005">
    <property type="term" value="C:SCF ubiquitin ligase complex"/>
    <property type="evidence" value="ECO:0007669"/>
    <property type="project" value="TreeGrafter"/>
</dbReference>
<dbReference type="InterPro" id="IPR032675">
    <property type="entry name" value="LRR_dom_sf"/>
</dbReference>
<dbReference type="AlphaFoldDB" id="A0AA85JD21"/>
<dbReference type="SUPFAM" id="SSF52047">
    <property type="entry name" value="RNI-like"/>
    <property type="match status" value="1"/>
</dbReference>
<keyword evidence="4" id="KW-1185">Reference proteome</keyword>
<evidence type="ECO:0000313" key="5">
    <source>
        <dbReference type="WBParaSite" id="TREG1_2420.1"/>
    </source>
</evidence>
<feature type="compositionally biased region" description="Low complexity" evidence="2">
    <location>
        <begin position="239"/>
        <end position="249"/>
    </location>
</feature>
<dbReference type="SMART" id="SM00367">
    <property type="entry name" value="LRR_CC"/>
    <property type="match status" value="6"/>
</dbReference>
<dbReference type="SUPFAM" id="SSF81383">
    <property type="entry name" value="F-box domain"/>
    <property type="match status" value="1"/>
</dbReference>
<organism evidence="4 6">
    <name type="scientific">Trichobilharzia regenti</name>
    <name type="common">Nasal bird schistosome</name>
    <dbReference type="NCBI Taxonomy" id="157069"/>
    <lineage>
        <taxon>Eukaryota</taxon>
        <taxon>Metazoa</taxon>
        <taxon>Spiralia</taxon>
        <taxon>Lophotrochozoa</taxon>
        <taxon>Platyhelminthes</taxon>
        <taxon>Trematoda</taxon>
        <taxon>Digenea</taxon>
        <taxon>Strigeidida</taxon>
        <taxon>Schistosomatoidea</taxon>
        <taxon>Schistosomatidae</taxon>
        <taxon>Trichobilharzia</taxon>
    </lineage>
</organism>
<evidence type="ECO:0000256" key="2">
    <source>
        <dbReference type="SAM" id="MobiDB-lite"/>
    </source>
</evidence>
<evidence type="ECO:0000259" key="3">
    <source>
        <dbReference type="Pfam" id="PF25372"/>
    </source>
</evidence>
<dbReference type="PANTHER" id="PTHR13318:SF193">
    <property type="entry name" value="F-BOX_LRR-REPEAT PROTEIN 16"/>
    <property type="match status" value="1"/>
</dbReference>
<dbReference type="InterPro" id="IPR057207">
    <property type="entry name" value="FBXL15_LRR"/>
</dbReference>
<feature type="domain" description="F-box/LRR-repeat protein 15-like leucin rich repeat" evidence="3">
    <location>
        <begin position="821"/>
        <end position="896"/>
    </location>
</feature>
<name>A0AA85JD21_TRIRE</name>
<dbReference type="InterPro" id="IPR036047">
    <property type="entry name" value="F-box-like_dom_sf"/>
</dbReference>
<reference evidence="4" key="1">
    <citation type="submission" date="2022-06" db="EMBL/GenBank/DDBJ databases">
        <authorList>
            <person name="Berger JAMES D."/>
            <person name="Berger JAMES D."/>
        </authorList>
    </citation>
    <scope>NUCLEOTIDE SEQUENCE [LARGE SCALE GENOMIC DNA]</scope>
</reference>
<protein>
    <submittedName>
        <fullName evidence="5 6">F-box domain-containing protein</fullName>
    </submittedName>
</protein>
<dbReference type="GO" id="GO:0031146">
    <property type="term" value="P:SCF-dependent proteasomal ubiquitin-dependent protein catabolic process"/>
    <property type="evidence" value="ECO:0007669"/>
    <property type="project" value="TreeGrafter"/>
</dbReference>
<evidence type="ECO:0000313" key="6">
    <source>
        <dbReference type="WBParaSite" id="TREG1_2420.2"/>
    </source>
</evidence>
<dbReference type="WBParaSite" id="TREG1_2420.3">
    <property type="protein sequence ID" value="TREG1_2420.3"/>
    <property type="gene ID" value="TREG1_2420"/>
</dbReference>
<evidence type="ECO:0000256" key="1">
    <source>
        <dbReference type="ARBA" id="ARBA00022786"/>
    </source>
</evidence>
<sequence>MTSFAKACIDFSNNLKNLRFSKLNTTVTPSSTPSASDSPTSAAVLAFEPDTVKCPISISHDSESEELIISVTNKSIIHDSKLHSGYQHYNNNQHVNSSGEEKVHRFKKTQKNAEPVKCKSMHNVNDKSTTIYNKISLITNNITSGNKNCLQNKLANTTSTNRDIKITYEKDDSTVSNKPIESKKHIQIIPQDSVTTYHCTTKSSIQNKNILSNGTVNNDPLKAMVLNTSDNLTSLNTRISNSSPNSPIPRHNFKLRNRQSSDTNEDNSVISNKIPSNNINNSLDSPFTFKATLSPTMTHRLAILARNCQNNTITNHNTNNNNNSGSDSTYCFYNNRYSHNSTSSSPIASHRGTTVAAIKQRLLNQGLRINLNIPVKKSTSTRFRDYIRRQKRGCPHTIESLWLNKNFMNNIFYYLSGSELIQCSTVCRIWYEFMCFNGFQNKLSFVLNMKKLLDEIESSKHTDPKLNVCRNSTETSMYSTSNDCTSSIAEEVVQKYLEQLIAVRLMSAVNRRLECIKIVQLVERLSSTLCNILEVLFNRNYAIAVSSNSSSPIVPLYLSQSNITLLMKTSTGDGDKKFVEDNANCSPWTTRVTDENNNSVGKPTRTDCITSFLNSFDNHNNVRHQQNGFVQGNSLSISNYSNQNDSAVFVNNSLTTFSINPPGLYKKMTDSKISINSHQSNSENCNTESFSYTHRFTHLMLKSCSIFDQSLSRLVSLFPSLKTLEFECCNDFTELAFWSCLTPSIENLTVFDCINVSDESMNAIGQLLPELKCFRFQAYHITDAALTYFSTKQRVSMQIMELVQCMDITNQGVMTLAYTLDNLQVLNLSGCSKLTDDGLDVICENLKRLTSLNLSWCSKITDSGIECVACDLILLKKLILDRCTELTDLGISHLATMPNLQHLSVRWCINISDGSIPHLLSTTGLKYLCLSGCKRISEDGLCTLARHPRLNYLELAHLPAATHPVRAYLNKHLPGCRLLC</sequence>
<evidence type="ECO:0000313" key="4">
    <source>
        <dbReference type="Proteomes" id="UP000050795"/>
    </source>
</evidence>
<proteinExistence type="predicted"/>
<reference evidence="5 6" key="2">
    <citation type="submission" date="2023-11" db="UniProtKB">
        <authorList>
            <consortium name="WormBaseParasite"/>
        </authorList>
    </citation>
    <scope>IDENTIFICATION</scope>
</reference>
<dbReference type="WBParaSite" id="TREG1_2420.1">
    <property type="protein sequence ID" value="TREG1_2420.1"/>
    <property type="gene ID" value="TREG1_2420"/>
</dbReference>
<dbReference type="InterPro" id="IPR006553">
    <property type="entry name" value="Leu-rich_rpt_Cys-con_subtyp"/>
</dbReference>
<dbReference type="Gene3D" id="3.80.10.10">
    <property type="entry name" value="Ribonuclease Inhibitor"/>
    <property type="match status" value="2"/>
</dbReference>
<keyword evidence="1" id="KW-0833">Ubl conjugation pathway</keyword>
<dbReference type="WBParaSite" id="TREG1_2420.2">
    <property type="protein sequence ID" value="TREG1_2420.2"/>
    <property type="gene ID" value="TREG1_2420"/>
</dbReference>
<dbReference type="Proteomes" id="UP000050795">
    <property type="component" value="Unassembled WGS sequence"/>
</dbReference>
<feature type="region of interest" description="Disordered" evidence="2">
    <location>
        <begin position="236"/>
        <end position="273"/>
    </location>
</feature>
<dbReference type="Pfam" id="PF25372">
    <property type="entry name" value="DUF7885"/>
    <property type="match status" value="1"/>
</dbReference>
<accession>A0AA85JD21</accession>
<dbReference type="PANTHER" id="PTHR13318">
    <property type="entry name" value="PARTNER OF PAIRED, ISOFORM B-RELATED"/>
    <property type="match status" value="1"/>
</dbReference>